<dbReference type="PANTHER" id="PTHR13887">
    <property type="entry name" value="GLUTATHIONE S-TRANSFERASE KAPPA"/>
    <property type="match status" value="1"/>
</dbReference>
<dbReference type="PANTHER" id="PTHR13887:SF14">
    <property type="entry name" value="DISULFIDE BOND FORMATION PROTEIN D"/>
    <property type="match status" value="1"/>
</dbReference>
<proteinExistence type="inferred from homology"/>
<feature type="transmembrane region" description="Helical" evidence="6">
    <location>
        <begin position="28"/>
        <end position="49"/>
    </location>
</feature>
<evidence type="ECO:0000256" key="4">
    <source>
        <dbReference type="ARBA" id="ARBA00023157"/>
    </source>
</evidence>
<dbReference type="GO" id="GO:0016491">
    <property type="term" value="F:oxidoreductase activity"/>
    <property type="evidence" value="ECO:0007669"/>
    <property type="project" value="UniProtKB-KW"/>
</dbReference>
<accession>A0A561VGF6</accession>
<keyword evidence="6" id="KW-0472">Membrane</keyword>
<evidence type="ECO:0000256" key="1">
    <source>
        <dbReference type="ARBA" id="ARBA00005791"/>
    </source>
</evidence>
<dbReference type="Gene3D" id="3.40.30.10">
    <property type="entry name" value="Glutaredoxin"/>
    <property type="match status" value="1"/>
</dbReference>
<evidence type="ECO:0000259" key="7">
    <source>
        <dbReference type="Pfam" id="PF13462"/>
    </source>
</evidence>
<keyword evidence="6" id="KW-0812">Transmembrane</keyword>
<protein>
    <submittedName>
        <fullName evidence="8">Thioredoxin-like protein</fullName>
    </submittedName>
</protein>
<keyword evidence="4" id="KW-1015">Disulfide bond</keyword>
<dbReference type="OrthoDB" id="117402at2"/>
<keyword evidence="3" id="KW-0560">Oxidoreductase</keyword>
<evidence type="ECO:0000256" key="5">
    <source>
        <dbReference type="ARBA" id="ARBA00023284"/>
    </source>
</evidence>
<keyword evidence="6" id="KW-1133">Transmembrane helix</keyword>
<comment type="caution">
    <text evidence="8">The sequence shown here is derived from an EMBL/GenBank/DDBJ whole genome shotgun (WGS) entry which is preliminary data.</text>
</comment>
<keyword evidence="2" id="KW-0732">Signal</keyword>
<organism evidence="8 9">
    <name type="scientific">Actinoplanes teichomyceticus</name>
    <dbReference type="NCBI Taxonomy" id="1867"/>
    <lineage>
        <taxon>Bacteria</taxon>
        <taxon>Bacillati</taxon>
        <taxon>Actinomycetota</taxon>
        <taxon>Actinomycetes</taxon>
        <taxon>Micromonosporales</taxon>
        <taxon>Micromonosporaceae</taxon>
        <taxon>Actinoplanes</taxon>
    </lineage>
</organism>
<reference evidence="8 9" key="1">
    <citation type="submission" date="2019-06" db="EMBL/GenBank/DDBJ databases">
        <title>Sequencing the genomes of 1000 actinobacteria strains.</title>
        <authorList>
            <person name="Klenk H.-P."/>
        </authorList>
    </citation>
    <scope>NUCLEOTIDE SEQUENCE [LARGE SCALE GENOMIC DNA]</scope>
    <source>
        <strain evidence="8 9">DSM 43866</strain>
    </source>
</reference>
<evidence type="ECO:0000313" key="8">
    <source>
        <dbReference type="EMBL" id="TWG10693.1"/>
    </source>
</evidence>
<feature type="domain" description="Thioredoxin-like fold" evidence="7">
    <location>
        <begin position="78"/>
        <end position="228"/>
    </location>
</feature>
<keyword evidence="9" id="KW-1185">Reference proteome</keyword>
<dbReference type="EMBL" id="VIWY01000007">
    <property type="protein sequence ID" value="TWG10693.1"/>
    <property type="molecule type" value="Genomic_DNA"/>
</dbReference>
<dbReference type="RefSeq" id="WP_122976581.1">
    <property type="nucleotide sequence ID" value="NZ_BOMX01000127.1"/>
</dbReference>
<dbReference type="Pfam" id="PF13462">
    <property type="entry name" value="Thioredoxin_4"/>
    <property type="match status" value="1"/>
</dbReference>
<evidence type="ECO:0000256" key="2">
    <source>
        <dbReference type="ARBA" id="ARBA00022729"/>
    </source>
</evidence>
<evidence type="ECO:0000256" key="3">
    <source>
        <dbReference type="ARBA" id="ARBA00023002"/>
    </source>
</evidence>
<dbReference type="SUPFAM" id="SSF52833">
    <property type="entry name" value="Thioredoxin-like"/>
    <property type="match status" value="1"/>
</dbReference>
<dbReference type="InterPro" id="IPR036249">
    <property type="entry name" value="Thioredoxin-like_sf"/>
</dbReference>
<dbReference type="AlphaFoldDB" id="A0A561VGF6"/>
<dbReference type="InterPro" id="IPR012336">
    <property type="entry name" value="Thioredoxin-like_fold"/>
</dbReference>
<evidence type="ECO:0000313" key="9">
    <source>
        <dbReference type="Proteomes" id="UP000320239"/>
    </source>
</evidence>
<dbReference type="Proteomes" id="UP000320239">
    <property type="component" value="Unassembled WGS sequence"/>
</dbReference>
<dbReference type="CDD" id="cd02972">
    <property type="entry name" value="DsbA_family"/>
    <property type="match status" value="1"/>
</dbReference>
<name>A0A561VGF6_ACTTI</name>
<evidence type="ECO:0000256" key="6">
    <source>
        <dbReference type="SAM" id="Phobius"/>
    </source>
</evidence>
<keyword evidence="5" id="KW-0676">Redox-active center</keyword>
<comment type="similarity">
    <text evidence="1">Belongs to the thioredoxin family. DsbA subfamily.</text>
</comment>
<sequence>MSKADRDRTAKARKIIEQQRAAERRRKVTIWTSVAVVAVLLIAGFIGYATVSGRDQGKLVIPGAAVDEGTAFAVGSGPVTVDLYEDFMCPNCKNFEATSGATLRQLAGSNKITLRYHVVSILDRYSNGTRYSTRSAAAAAAAAEDGKFTELHDALYANQPAEGSTGLSTATIVELARSAGLTSDRFVAAVEDGTYEPWVTKATDTFSARGFTGTPSIAVNGKQLTGPDDTVPGIDLITQTIDRAAG</sequence>
<gene>
    <name evidence="8" type="ORF">FHX34_107188</name>
</gene>